<keyword evidence="4" id="KW-1185">Reference proteome</keyword>
<evidence type="ECO:0000259" key="2">
    <source>
        <dbReference type="Pfam" id="PF00534"/>
    </source>
</evidence>
<evidence type="ECO:0000313" key="3">
    <source>
        <dbReference type="EMBL" id="GLQ35505.1"/>
    </source>
</evidence>
<name>A0ABQ5VVY9_9RHOB</name>
<proteinExistence type="predicted"/>
<organism evidence="3 4">
    <name type="scientific">Amylibacter marinus</name>
    <dbReference type="NCBI Taxonomy" id="1475483"/>
    <lineage>
        <taxon>Bacteria</taxon>
        <taxon>Pseudomonadati</taxon>
        <taxon>Pseudomonadota</taxon>
        <taxon>Alphaproteobacteria</taxon>
        <taxon>Rhodobacterales</taxon>
        <taxon>Paracoccaceae</taxon>
        <taxon>Amylibacter</taxon>
    </lineage>
</organism>
<protein>
    <recommendedName>
        <fullName evidence="2">Glycosyl transferase family 1 domain-containing protein</fullName>
    </recommendedName>
</protein>
<keyword evidence="1" id="KW-0808">Transferase</keyword>
<comment type="caution">
    <text evidence="3">The sequence shown here is derived from an EMBL/GenBank/DDBJ whole genome shotgun (WGS) entry which is preliminary data.</text>
</comment>
<reference evidence="4" key="1">
    <citation type="journal article" date="2019" name="Int. J. Syst. Evol. Microbiol.">
        <title>The Global Catalogue of Microorganisms (GCM) 10K type strain sequencing project: providing services to taxonomists for standard genome sequencing and annotation.</title>
        <authorList>
            <consortium name="The Broad Institute Genomics Platform"/>
            <consortium name="The Broad Institute Genome Sequencing Center for Infectious Disease"/>
            <person name="Wu L."/>
            <person name="Ma J."/>
        </authorList>
    </citation>
    <scope>NUCLEOTIDE SEQUENCE [LARGE SCALE GENOMIC DNA]</scope>
    <source>
        <strain evidence="4">NBRC 110140</strain>
    </source>
</reference>
<dbReference type="RefSeq" id="WP_284378029.1">
    <property type="nucleotide sequence ID" value="NZ_BSNN01000004.1"/>
</dbReference>
<dbReference type="Gene3D" id="3.40.50.2000">
    <property type="entry name" value="Glycogen Phosphorylase B"/>
    <property type="match status" value="1"/>
</dbReference>
<feature type="domain" description="Glycosyl transferase family 1" evidence="2">
    <location>
        <begin position="230"/>
        <end position="381"/>
    </location>
</feature>
<sequence>MNLILDITRFVSRFTMGHDTGIDRVMRAAVLDALDRCENPYFVYRSKRVHFLFDRHGMQRLLRMSETNQWQRARGIDRLRFKRTKLFRRILTSMRDLALMQARLAEIITNLRGQFDGPFTYFNPSHSNLSDSTMSDLKAGKCDRVMVMIHDVIPIDFPEFCNPEVSQRFDRMLGNVAKYADQIICNSEYTEACVQRVIRVKNPRSVCETSVHYLVHTVPDLDSVMALHINDRPSFLCLGTIEPRKNIQMLLNIWENYGKTLPTADIPNLLLVGKRGWETQEFFHSLDNHPMRGQHIFEYNNFSDQQVASALKASKALLFPSYVEGFGLPAIEALACGRDVICSDIPVFQEILPRSGEFIPATAQNRWAETILRYASKNNTRTVDPVFTDMPAFVINWTHFFNSVYSNHRSYD</sequence>
<dbReference type="InterPro" id="IPR001296">
    <property type="entry name" value="Glyco_trans_1"/>
</dbReference>
<dbReference type="Proteomes" id="UP001156694">
    <property type="component" value="Unassembled WGS sequence"/>
</dbReference>
<dbReference type="EMBL" id="BSNN01000004">
    <property type="protein sequence ID" value="GLQ35505.1"/>
    <property type="molecule type" value="Genomic_DNA"/>
</dbReference>
<dbReference type="CDD" id="cd03809">
    <property type="entry name" value="GT4_MtfB-like"/>
    <property type="match status" value="1"/>
</dbReference>
<dbReference type="PANTHER" id="PTHR46401">
    <property type="entry name" value="GLYCOSYLTRANSFERASE WBBK-RELATED"/>
    <property type="match status" value="1"/>
</dbReference>
<evidence type="ECO:0000256" key="1">
    <source>
        <dbReference type="ARBA" id="ARBA00022679"/>
    </source>
</evidence>
<gene>
    <name evidence="3" type="ORF">GCM10007939_17880</name>
</gene>
<accession>A0ABQ5VVY9</accession>
<dbReference type="Pfam" id="PF00534">
    <property type="entry name" value="Glycos_transf_1"/>
    <property type="match status" value="1"/>
</dbReference>
<dbReference type="PANTHER" id="PTHR46401:SF2">
    <property type="entry name" value="GLYCOSYLTRANSFERASE WBBK-RELATED"/>
    <property type="match status" value="1"/>
</dbReference>
<dbReference type="SUPFAM" id="SSF53756">
    <property type="entry name" value="UDP-Glycosyltransferase/glycogen phosphorylase"/>
    <property type="match status" value="1"/>
</dbReference>
<evidence type="ECO:0000313" key="4">
    <source>
        <dbReference type="Proteomes" id="UP001156694"/>
    </source>
</evidence>